<dbReference type="AlphaFoldDB" id="A0A6A6R038"/>
<reference evidence="1" key="1">
    <citation type="journal article" date="2020" name="Stud. Mycol.">
        <title>101 Dothideomycetes genomes: a test case for predicting lifestyles and emergence of pathogens.</title>
        <authorList>
            <person name="Haridas S."/>
            <person name="Albert R."/>
            <person name="Binder M."/>
            <person name="Bloem J."/>
            <person name="Labutti K."/>
            <person name="Salamov A."/>
            <person name="Andreopoulos B."/>
            <person name="Baker S."/>
            <person name="Barry K."/>
            <person name="Bills G."/>
            <person name="Bluhm B."/>
            <person name="Cannon C."/>
            <person name="Castanera R."/>
            <person name="Culley D."/>
            <person name="Daum C."/>
            <person name="Ezra D."/>
            <person name="Gonzalez J."/>
            <person name="Henrissat B."/>
            <person name="Kuo A."/>
            <person name="Liang C."/>
            <person name="Lipzen A."/>
            <person name="Lutzoni F."/>
            <person name="Magnuson J."/>
            <person name="Mondo S."/>
            <person name="Nolan M."/>
            <person name="Ohm R."/>
            <person name="Pangilinan J."/>
            <person name="Park H.-J."/>
            <person name="Ramirez L."/>
            <person name="Alfaro M."/>
            <person name="Sun H."/>
            <person name="Tritt A."/>
            <person name="Yoshinaga Y."/>
            <person name="Zwiers L.-H."/>
            <person name="Turgeon B."/>
            <person name="Goodwin S."/>
            <person name="Spatafora J."/>
            <person name="Crous P."/>
            <person name="Grigoriev I."/>
        </authorList>
    </citation>
    <scope>NUCLEOTIDE SEQUENCE</scope>
    <source>
        <strain evidence="1">CBS 269.34</strain>
    </source>
</reference>
<proteinExistence type="predicted"/>
<dbReference type="Proteomes" id="UP000799750">
    <property type="component" value="Unassembled WGS sequence"/>
</dbReference>
<evidence type="ECO:0000313" key="1">
    <source>
        <dbReference type="EMBL" id="KAF2498065.1"/>
    </source>
</evidence>
<organism evidence="1 2">
    <name type="scientific">Lophium mytilinum</name>
    <dbReference type="NCBI Taxonomy" id="390894"/>
    <lineage>
        <taxon>Eukaryota</taxon>
        <taxon>Fungi</taxon>
        <taxon>Dikarya</taxon>
        <taxon>Ascomycota</taxon>
        <taxon>Pezizomycotina</taxon>
        <taxon>Dothideomycetes</taxon>
        <taxon>Pleosporomycetidae</taxon>
        <taxon>Mytilinidiales</taxon>
        <taxon>Mytilinidiaceae</taxon>
        <taxon>Lophium</taxon>
    </lineage>
</organism>
<keyword evidence="2" id="KW-1185">Reference proteome</keyword>
<accession>A0A6A6R038</accession>
<sequence length="172" mass="19523">MERNSPSTAQFSPTYHEHLESNLDSTRQAMFVRVDIRMHARCNAISAVRRLQTGMTAPQRGWRTGRGRDASTIGNIVHWSTSGGGMVGFATPLWLPGLHCSRRATSDLPCARRKCQFSPQPACPAFLWGDWSNTDCAEATEGRWSVAIMWLRCRDCRPSRMFRYRFRLGKEG</sequence>
<protein>
    <submittedName>
        <fullName evidence="1">Uncharacterized protein</fullName>
    </submittedName>
</protein>
<evidence type="ECO:0000313" key="2">
    <source>
        <dbReference type="Proteomes" id="UP000799750"/>
    </source>
</evidence>
<dbReference type="EMBL" id="MU004186">
    <property type="protein sequence ID" value="KAF2498065.1"/>
    <property type="molecule type" value="Genomic_DNA"/>
</dbReference>
<gene>
    <name evidence="1" type="ORF">BU16DRAFT_333382</name>
</gene>
<name>A0A6A6R038_9PEZI</name>